<dbReference type="PROSITE" id="PS50011">
    <property type="entry name" value="PROTEIN_KINASE_DOM"/>
    <property type="match status" value="1"/>
</dbReference>
<feature type="transmembrane region" description="Helical" evidence="2">
    <location>
        <begin position="536"/>
        <end position="555"/>
    </location>
</feature>
<evidence type="ECO:0000259" key="3">
    <source>
        <dbReference type="PROSITE" id="PS50011"/>
    </source>
</evidence>
<reference evidence="4" key="1">
    <citation type="submission" date="2020-02" db="EMBL/GenBank/DDBJ databases">
        <authorList>
            <person name="Meier V. D."/>
        </authorList>
    </citation>
    <scope>NUCLEOTIDE SEQUENCE</scope>
    <source>
        <strain evidence="4">AVDCRST_MAG38</strain>
    </source>
</reference>
<dbReference type="InterPro" id="IPR000719">
    <property type="entry name" value="Prot_kinase_dom"/>
</dbReference>
<evidence type="ECO:0000256" key="1">
    <source>
        <dbReference type="ARBA" id="ARBA00009670"/>
    </source>
</evidence>
<gene>
    <name evidence="4" type="ORF">AVDCRST_MAG38-891</name>
</gene>
<comment type="similarity">
    <text evidence="1">Belongs to the protein kinase superfamily. ADCK protein kinase family.</text>
</comment>
<feature type="domain" description="Protein kinase" evidence="3">
    <location>
        <begin position="130"/>
        <end position="446"/>
    </location>
</feature>
<dbReference type="InterPro" id="IPR050154">
    <property type="entry name" value="UbiB_kinase"/>
</dbReference>
<sequence length="569" mass="62587">MPAMIRRSMAIIGHRARYAEIAQVLSRHGLGYLIAVAGLDRRVPLYRRLVVPSDDGELAPPVHVRLALEELGATFVKLGQILSTRPDLLPPEYQLELAKLHDAAPPIPGALVREIIAEELGCAPEDVFASFEMAPLAAASIGQAHAATLSDGTEVVVKIRRPGVVEQVEEDLEILGNLAAQADRRWPAAAAYDLVALVDEFSTTLRGELDYLREGRNAERFAGDFVDDPDVHIPRVFWATSTSRVLTLERLRGLKVSDTAGLERSGIDRRMLAERATRVTARMIFEHGFFHADPHPGNLFIEPDGRIGLVDFGMVGTLDDDLRDRLGSLLLAIARTDADRITSALLGLEVATQAVDRTALQRDVKAFIRRYEGRSLGEIKVSAVVNEIFAVMRRHRLQLPRELVLILKMVVMTEGMGQRLDPEFQLGSVLRPYAEQLVAERLSPIVLARRLQQAGIEVAQLSVEVPDLLRRLVRTLDRDLDRDKSQLNIRIDNLDEAVDRLERIGNRVIAGAITAALIEGLGDLVASRGAGRKTLGAIYATGAGATGTLAAYLGWTGLRGGRRRRQLPR</sequence>
<evidence type="ECO:0000313" key="4">
    <source>
        <dbReference type="EMBL" id="CAA9467868.1"/>
    </source>
</evidence>
<dbReference type="AlphaFoldDB" id="A0A6J4RAZ0"/>
<dbReference type="CDD" id="cd05121">
    <property type="entry name" value="ABC1_ADCK3-like"/>
    <property type="match status" value="1"/>
</dbReference>
<dbReference type="SUPFAM" id="SSF56112">
    <property type="entry name" value="Protein kinase-like (PK-like)"/>
    <property type="match status" value="1"/>
</dbReference>
<organism evidence="4">
    <name type="scientific">uncultured Solirubrobacteraceae bacterium</name>
    <dbReference type="NCBI Taxonomy" id="1162706"/>
    <lineage>
        <taxon>Bacteria</taxon>
        <taxon>Bacillati</taxon>
        <taxon>Actinomycetota</taxon>
        <taxon>Thermoleophilia</taxon>
        <taxon>Solirubrobacterales</taxon>
        <taxon>Solirubrobacteraceae</taxon>
        <taxon>environmental samples</taxon>
    </lineage>
</organism>
<dbReference type="InterPro" id="IPR011009">
    <property type="entry name" value="Kinase-like_dom_sf"/>
</dbReference>
<protein>
    <submittedName>
        <fullName evidence="4">ABC1 family protein</fullName>
    </submittedName>
</protein>
<dbReference type="Pfam" id="PF03109">
    <property type="entry name" value="ABC1"/>
    <property type="match status" value="1"/>
</dbReference>
<dbReference type="EMBL" id="CADCVJ010000062">
    <property type="protein sequence ID" value="CAA9467868.1"/>
    <property type="molecule type" value="Genomic_DNA"/>
</dbReference>
<dbReference type="PANTHER" id="PTHR10566">
    <property type="entry name" value="CHAPERONE-ACTIVITY OF BC1 COMPLEX CABC1 -RELATED"/>
    <property type="match status" value="1"/>
</dbReference>
<name>A0A6J4RAZ0_9ACTN</name>
<dbReference type="PANTHER" id="PTHR10566:SF113">
    <property type="entry name" value="PROTEIN ACTIVITY OF BC1 COMPLEX KINASE 7, CHLOROPLASTIC"/>
    <property type="match status" value="1"/>
</dbReference>
<dbReference type="InterPro" id="IPR004147">
    <property type="entry name" value="ABC1_dom"/>
</dbReference>
<dbReference type="GO" id="GO:0005524">
    <property type="term" value="F:ATP binding"/>
    <property type="evidence" value="ECO:0007669"/>
    <property type="project" value="InterPro"/>
</dbReference>
<keyword evidence="2" id="KW-0472">Membrane</keyword>
<evidence type="ECO:0000256" key="2">
    <source>
        <dbReference type="SAM" id="Phobius"/>
    </source>
</evidence>
<accession>A0A6J4RAZ0</accession>
<keyword evidence="2" id="KW-0812">Transmembrane</keyword>
<proteinExistence type="inferred from homology"/>
<keyword evidence="2" id="KW-1133">Transmembrane helix</keyword>
<dbReference type="GO" id="GO:0004672">
    <property type="term" value="F:protein kinase activity"/>
    <property type="evidence" value="ECO:0007669"/>
    <property type="project" value="InterPro"/>
</dbReference>